<organism evidence="2 3">
    <name type="scientific">Candidatus Blackburnbacteria bacterium RIFCSPLOWO2_01_FULL_40_20</name>
    <dbReference type="NCBI Taxonomy" id="1797519"/>
    <lineage>
        <taxon>Bacteria</taxon>
        <taxon>Candidatus Blackburniibacteriota</taxon>
    </lineage>
</organism>
<proteinExistence type="predicted"/>
<reference evidence="2 3" key="1">
    <citation type="journal article" date="2016" name="Nat. Commun.">
        <title>Thousands of microbial genomes shed light on interconnected biogeochemical processes in an aquifer system.</title>
        <authorList>
            <person name="Anantharaman K."/>
            <person name="Brown C.T."/>
            <person name="Hug L.A."/>
            <person name="Sharon I."/>
            <person name="Castelle C.J."/>
            <person name="Probst A.J."/>
            <person name="Thomas B.C."/>
            <person name="Singh A."/>
            <person name="Wilkins M.J."/>
            <person name="Karaoz U."/>
            <person name="Brodie E.L."/>
            <person name="Williams K.H."/>
            <person name="Hubbard S.S."/>
            <person name="Banfield J.F."/>
        </authorList>
    </citation>
    <scope>NUCLEOTIDE SEQUENCE [LARGE SCALE GENOMIC DNA]</scope>
</reference>
<name>A0A1G1VG83_9BACT</name>
<dbReference type="GO" id="GO:0003824">
    <property type="term" value="F:catalytic activity"/>
    <property type="evidence" value="ECO:0007669"/>
    <property type="project" value="InterPro"/>
</dbReference>
<dbReference type="PANTHER" id="PTHR14859">
    <property type="entry name" value="CALCOFLUOR WHITE HYPERSENSITIVE PROTEIN PRECURSOR"/>
    <property type="match status" value="1"/>
</dbReference>
<dbReference type="Pfam" id="PF03372">
    <property type="entry name" value="Exo_endo_phos"/>
    <property type="match status" value="1"/>
</dbReference>
<dbReference type="InterPro" id="IPR005135">
    <property type="entry name" value="Endo/exonuclease/phosphatase"/>
</dbReference>
<comment type="caution">
    <text evidence="2">The sequence shown here is derived from an EMBL/GenBank/DDBJ whole genome shotgun (WGS) entry which is preliminary data.</text>
</comment>
<dbReference type="PANTHER" id="PTHR14859:SF15">
    <property type="entry name" value="ENDONUCLEASE_EXONUCLEASE_PHOSPHATASE DOMAIN-CONTAINING PROTEIN"/>
    <property type="match status" value="1"/>
</dbReference>
<dbReference type="AlphaFoldDB" id="A0A1G1VG83"/>
<dbReference type="InterPro" id="IPR036691">
    <property type="entry name" value="Endo/exonu/phosph_ase_sf"/>
</dbReference>
<protein>
    <recommendedName>
        <fullName evidence="1">Endonuclease/exonuclease/phosphatase domain-containing protein</fullName>
    </recommendedName>
</protein>
<dbReference type="EMBL" id="MHCC01000001">
    <property type="protein sequence ID" value="OGY14222.1"/>
    <property type="molecule type" value="Genomic_DNA"/>
</dbReference>
<sequence length="242" mass="27799">MEFLEKYNGDVDIFCFQEIFDTADNVVETGGARANLYQELSNLFIDYHGFYYPTCRGVDPTGHIGFDLKYGLGIFVKKSIIIDNQGDFFTFRSRFAPMKPDFTDNPSNVSYVSFNKDGKNFLICNIHGIWHPGDKLDNSDRIAQSEKTLEFTRKHAGPKILCGDFNLRPYTQCIKMIEQDFINLIKKNEIKTTRSSLDPYQGTPEFQPFADYTFVSKDINVVSFEVPVVEVSDHLPMVLEFE</sequence>
<evidence type="ECO:0000259" key="1">
    <source>
        <dbReference type="Pfam" id="PF03372"/>
    </source>
</evidence>
<dbReference type="GO" id="GO:0016020">
    <property type="term" value="C:membrane"/>
    <property type="evidence" value="ECO:0007669"/>
    <property type="project" value="GOC"/>
</dbReference>
<dbReference type="Gene3D" id="3.60.10.10">
    <property type="entry name" value="Endonuclease/exonuclease/phosphatase"/>
    <property type="match status" value="1"/>
</dbReference>
<evidence type="ECO:0000313" key="3">
    <source>
        <dbReference type="Proteomes" id="UP000178659"/>
    </source>
</evidence>
<dbReference type="InterPro" id="IPR051916">
    <property type="entry name" value="GPI-anchor_lipid_remodeler"/>
</dbReference>
<evidence type="ECO:0000313" key="2">
    <source>
        <dbReference type="EMBL" id="OGY14222.1"/>
    </source>
</evidence>
<dbReference type="SUPFAM" id="SSF56219">
    <property type="entry name" value="DNase I-like"/>
    <property type="match status" value="1"/>
</dbReference>
<dbReference type="GO" id="GO:0006506">
    <property type="term" value="P:GPI anchor biosynthetic process"/>
    <property type="evidence" value="ECO:0007669"/>
    <property type="project" value="TreeGrafter"/>
</dbReference>
<dbReference type="Proteomes" id="UP000178659">
    <property type="component" value="Unassembled WGS sequence"/>
</dbReference>
<feature type="domain" description="Endonuclease/exonuclease/phosphatase" evidence="1">
    <location>
        <begin position="4"/>
        <end position="234"/>
    </location>
</feature>
<gene>
    <name evidence="2" type="ORF">A3A77_01950</name>
</gene>
<accession>A0A1G1VG83</accession>